<name>A0A813C4L0_9DINO</name>
<feature type="region of interest" description="Disordered" evidence="1">
    <location>
        <begin position="1"/>
        <end position="29"/>
    </location>
</feature>
<evidence type="ECO:0000313" key="2">
    <source>
        <dbReference type="EMBL" id="CAE7937994.1"/>
    </source>
</evidence>
<sequence>SSTSTTTSRSTTTSATGSTTSSTTTTSSTLPSWCRRFWASAPSVQNCDNTSSEDWCLERNRTWHQGSCPGVVEGSLLCPAQNTTVLEDSEPSCTSCATVYLADSGDSGYILSGELRWGPNASCEVEEIVIDGYQVWLLNECGDQLELLGSVDKKPDWQPEMLTCCDASWYALYLGLTDVSPEAAAFAIVPYRGAQTFGASVLPILHRTPIPTTTVTTSRSTSTTRITSTFTD</sequence>
<gene>
    <name evidence="2" type="ORF">SNEC2469_LOCUS32977</name>
</gene>
<organism evidence="2 3">
    <name type="scientific">Symbiodinium necroappetens</name>
    <dbReference type="NCBI Taxonomy" id="1628268"/>
    <lineage>
        <taxon>Eukaryota</taxon>
        <taxon>Sar</taxon>
        <taxon>Alveolata</taxon>
        <taxon>Dinophyceae</taxon>
        <taxon>Suessiales</taxon>
        <taxon>Symbiodiniaceae</taxon>
        <taxon>Symbiodinium</taxon>
    </lineage>
</organism>
<dbReference type="OrthoDB" id="443869at2759"/>
<reference evidence="2" key="1">
    <citation type="submission" date="2021-02" db="EMBL/GenBank/DDBJ databases">
        <authorList>
            <person name="Dougan E. K."/>
            <person name="Rhodes N."/>
            <person name="Thang M."/>
            <person name="Chan C."/>
        </authorList>
    </citation>
    <scope>NUCLEOTIDE SEQUENCE</scope>
</reference>
<dbReference type="Proteomes" id="UP000601435">
    <property type="component" value="Unassembled WGS sequence"/>
</dbReference>
<evidence type="ECO:0000256" key="1">
    <source>
        <dbReference type="SAM" id="MobiDB-lite"/>
    </source>
</evidence>
<dbReference type="EMBL" id="CAJNJA010085241">
    <property type="protein sequence ID" value="CAE7937994.1"/>
    <property type="molecule type" value="Genomic_DNA"/>
</dbReference>
<evidence type="ECO:0000313" key="3">
    <source>
        <dbReference type="Proteomes" id="UP000601435"/>
    </source>
</evidence>
<feature type="non-terminal residue" evidence="2">
    <location>
        <position position="232"/>
    </location>
</feature>
<dbReference type="AlphaFoldDB" id="A0A813C4L0"/>
<protein>
    <submittedName>
        <fullName evidence="2">Uncharacterized protein</fullName>
    </submittedName>
</protein>
<feature type="non-terminal residue" evidence="2">
    <location>
        <position position="1"/>
    </location>
</feature>
<accession>A0A813C4L0</accession>
<comment type="caution">
    <text evidence="2">The sequence shown here is derived from an EMBL/GenBank/DDBJ whole genome shotgun (WGS) entry which is preliminary data.</text>
</comment>
<proteinExistence type="predicted"/>
<keyword evidence="3" id="KW-1185">Reference proteome</keyword>